<comment type="caution">
    <text evidence="2">The sequence shown here is derived from an EMBL/GenBank/DDBJ whole genome shotgun (WGS) entry which is preliminary data.</text>
</comment>
<keyword evidence="3" id="KW-1185">Reference proteome</keyword>
<evidence type="ECO:0000313" key="3">
    <source>
        <dbReference type="Proteomes" id="UP001610444"/>
    </source>
</evidence>
<organism evidence="2 3">
    <name type="scientific">Aspergillus pseudodeflectus</name>
    <dbReference type="NCBI Taxonomy" id="176178"/>
    <lineage>
        <taxon>Eukaryota</taxon>
        <taxon>Fungi</taxon>
        <taxon>Dikarya</taxon>
        <taxon>Ascomycota</taxon>
        <taxon>Pezizomycotina</taxon>
        <taxon>Eurotiomycetes</taxon>
        <taxon>Eurotiomycetidae</taxon>
        <taxon>Eurotiales</taxon>
        <taxon>Aspergillaceae</taxon>
        <taxon>Aspergillus</taxon>
        <taxon>Aspergillus subgen. Nidulantes</taxon>
    </lineage>
</organism>
<name>A0ABR4LC39_9EURO</name>
<evidence type="ECO:0000256" key="1">
    <source>
        <dbReference type="SAM" id="Phobius"/>
    </source>
</evidence>
<gene>
    <name evidence="2" type="ORF">BJX68DRAFT_223923</name>
</gene>
<dbReference type="GeneID" id="98153362"/>
<reference evidence="2 3" key="1">
    <citation type="submission" date="2024-07" db="EMBL/GenBank/DDBJ databases">
        <title>Section-level genome sequencing and comparative genomics of Aspergillus sections Usti and Cavernicolus.</title>
        <authorList>
            <consortium name="Lawrence Berkeley National Laboratory"/>
            <person name="Nybo J.L."/>
            <person name="Vesth T.C."/>
            <person name="Theobald S."/>
            <person name="Frisvad J.C."/>
            <person name="Larsen T.O."/>
            <person name="Kjaerboelling I."/>
            <person name="Rothschild-Mancinelli K."/>
            <person name="Lyhne E.K."/>
            <person name="Kogle M.E."/>
            <person name="Barry K."/>
            <person name="Clum A."/>
            <person name="Na H."/>
            <person name="Ledsgaard L."/>
            <person name="Lin J."/>
            <person name="Lipzen A."/>
            <person name="Kuo A."/>
            <person name="Riley R."/>
            <person name="Mondo S."/>
            <person name="LaButti K."/>
            <person name="Haridas S."/>
            <person name="Pangalinan J."/>
            <person name="Salamov A.A."/>
            <person name="Simmons B.A."/>
            <person name="Magnuson J.K."/>
            <person name="Chen J."/>
            <person name="Drula E."/>
            <person name="Henrissat B."/>
            <person name="Wiebenga A."/>
            <person name="Lubbers R.J."/>
            <person name="Gomes A.C."/>
            <person name="Macurrencykelacurrency M.R."/>
            <person name="Stajich J."/>
            <person name="Grigoriev I.V."/>
            <person name="Mortensen U.H."/>
            <person name="De vries R.P."/>
            <person name="Baker S.E."/>
            <person name="Andersen M.R."/>
        </authorList>
    </citation>
    <scope>NUCLEOTIDE SEQUENCE [LARGE SCALE GENOMIC DNA]</scope>
    <source>
        <strain evidence="2 3">CBS 756.74</strain>
    </source>
</reference>
<sequence>MLSPNQLVSISVLHDQLLHLPRILNASFWATVGAVLIYIYRLPRMAVRQFIGRSHGLFPRSRLGITRESLTLLLRKACTCHCDSGIRSNEAGCDAAATAAATPTS</sequence>
<keyword evidence="1" id="KW-0472">Membrane</keyword>
<evidence type="ECO:0000313" key="2">
    <source>
        <dbReference type="EMBL" id="KAL2862101.1"/>
    </source>
</evidence>
<feature type="transmembrane region" description="Helical" evidence="1">
    <location>
        <begin position="20"/>
        <end position="40"/>
    </location>
</feature>
<proteinExistence type="predicted"/>
<keyword evidence="1" id="KW-1133">Transmembrane helix</keyword>
<dbReference type="RefSeq" id="XP_070906191.1">
    <property type="nucleotide sequence ID" value="XM_071038198.1"/>
</dbReference>
<dbReference type="Proteomes" id="UP001610444">
    <property type="component" value="Unassembled WGS sequence"/>
</dbReference>
<accession>A0ABR4LC39</accession>
<protein>
    <submittedName>
        <fullName evidence="2">Uncharacterized protein</fullName>
    </submittedName>
</protein>
<keyword evidence="1" id="KW-0812">Transmembrane</keyword>
<dbReference type="EMBL" id="JBFXLR010000001">
    <property type="protein sequence ID" value="KAL2862101.1"/>
    <property type="molecule type" value="Genomic_DNA"/>
</dbReference>